<accession>A0A059EYT9</accession>
<gene>
    <name evidence="1" type="ORF">H312_02563</name>
</gene>
<feature type="non-terminal residue" evidence="1">
    <location>
        <position position="1"/>
    </location>
</feature>
<proteinExistence type="predicted"/>
<dbReference type="Proteomes" id="UP000030655">
    <property type="component" value="Unassembled WGS sequence"/>
</dbReference>
<dbReference type="EMBL" id="KK365208">
    <property type="protein sequence ID" value="KCZ80045.1"/>
    <property type="molecule type" value="Genomic_DNA"/>
</dbReference>
<evidence type="ECO:0000313" key="1">
    <source>
        <dbReference type="EMBL" id="KCZ80045.1"/>
    </source>
</evidence>
<dbReference type="HOGENOM" id="CLU_2009307_0_0_1"/>
<dbReference type="VEuPathDB" id="MicrosporidiaDB:H312_02563"/>
<dbReference type="AlphaFoldDB" id="A0A059EYT9"/>
<protein>
    <submittedName>
        <fullName evidence="1">Uncharacterized protein</fullName>
    </submittedName>
</protein>
<sequence>VAGVIKEKNLDYDCSLVVIAVTYKILVTCTQSIRIDVSVLTCLIVVLTKVSFDLFCITKTKVFMNIITTKYPTFTKKISYMILSHDKLHSSTSTTYASPPIIVLVGNMPYTCLQRLKQSIKVFL</sequence>
<evidence type="ECO:0000313" key="2">
    <source>
        <dbReference type="Proteomes" id="UP000030655"/>
    </source>
</evidence>
<organism evidence="1 2">
    <name type="scientific">Anncaliia algerae PRA339</name>
    <dbReference type="NCBI Taxonomy" id="1288291"/>
    <lineage>
        <taxon>Eukaryota</taxon>
        <taxon>Fungi</taxon>
        <taxon>Fungi incertae sedis</taxon>
        <taxon>Microsporidia</taxon>
        <taxon>Tubulinosematoidea</taxon>
        <taxon>Tubulinosematidae</taxon>
        <taxon>Anncaliia</taxon>
    </lineage>
</organism>
<reference evidence="2" key="1">
    <citation type="submission" date="2013-02" db="EMBL/GenBank/DDBJ databases">
        <authorList>
            <consortium name="The Broad Institute Genome Sequencing Platform"/>
            <person name="Cuomo C."/>
            <person name="Becnel J."/>
            <person name="Sanscrainte N."/>
            <person name="Walker B."/>
            <person name="Young S.K."/>
            <person name="Zeng Q."/>
            <person name="Gargeya S."/>
            <person name="Fitzgerald M."/>
            <person name="Haas B."/>
            <person name="Abouelleil A."/>
            <person name="Alvarado L."/>
            <person name="Arachchi H.M."/>
            <person name="Berlin A.M."/>
            <person name="Chapman S.B."/>
            <person name="Dewar J."/>
            <person name="Goldberg J."/>
            <person name="Griggs A."/>
            <person name="Gujja S."/>
            <person name="Hansen M."/>
            <person name="Howarth C."/>
            <person name="Imamovic A."/>
            <person name="Larimer J."/>
            <person name="McCowan C."/>
            <person name="Murphy C."/>
            <person name="Neiman D."/>
            <person name="Pearson M."/>
            <person name="Priest M."/>
            <person name="Roberts A."/>
            <person name="Saif S."/>
            <person name="Shea T."/>
            <person name="Sisk P."/>
            <person name="Sykes S."/>
            <person name="Wortman J."/>
            <person name="Nusbaum C."/>
            <person name="Birren B."/>
        </authorList>
    </citation>
    <scope>NUCLEOTIDE SEQUENCE [LARGE SCALE GENOMIC DNA]</scope>
    <source>
        <strain evidence="2">PRA339</strain>
    </source>
</reference>
<reference evidence="1 2" key="2">
    <citation type="submission" date="2014-03" db="EMBL/GenBank/DDBJ databases">
        <title>The Genome Sequence of Anncaliia algerae insect isolate PRA339.</title>
        <authorList>
            <consortium name="The Broad Institute Genome Sequencing Platform"/>
            <consortium name="The Broad Institute Genome Sequencing Center for Infectious Disease"/>
            <person name="Cuomo C."/>
            <person name="Becnel J."/>
            <person name="Sanscrainte N."/>
            <person name="Walker B."/>
            <person name="Young S.K."/>
            <person name="Zeng Q."/>
            <person name="Gargeya S."/>
            <person name="Fitzgerald M."/>
            <person name="Haas B."/>
            <person name="Abouelleil A."/>
            <person name="Alvarado L."/>
            <person name="Arachchi H.M."/>
            <person name="Berlin A.M."/>
            <person name="Chapman S.B."/>
            <person name="Dewar J."/>
            <person name="Goldberg J."/>
            <person name="Griggs A."/>
            <person name="Gujja S."/>
            <person name="Hansen M."/>
            <person name="Howarth C."/>
            <person name="Imamovic A."/>
            <person name="Larimer J."/>
            <person name="McCowan C."/>
            <person name="Murphy C."/>
            <person name="Neiman D."/>
            <person name="Pearson M."/>
            <person name="Priest M."/>
            <person name="Roberts A."/>
            <person name="Saif S."/>
            <person name="Shea T."/>
            <person name="Sisk P."/>
            <person name="Sykes S."/>
            <person name="Wortman J."/>
            <person name="Nusbaum C."/>
            <person name="Birren B."/>
        </authorList>
    </citation>
    <scope>NUCLEOTIDE SEQUENCE [LARGE SCALE GENOMIC DNA]</scope>
    <source>
        <strain evidence="1 2">PRA339</strain>
    </source>
</reference>
<keyword evidence="2" id="KW-1185">Reference proteome</keyword>
<name>A0A059EYT9_9MICR</name>